<dbReference type="Pfam" id="PF05188">
    <property type="entry name" value="MutS_II"/>
    <property type="match status" value="1"/>
</dbReference>
<dbReference type="Pfam" id="PF00488">
    <property type="entry name" value="MutS_V"/>
    <property type="match status" value="1"/>
</dbReference>
<proteinExistence type="inferred from homology"/>
<evidence type="ECO:0000256" key="4">
    <source>
        <dbReference type="ARBA" id="ARBA00022763"/>
    </source>
</evidence>
<keyword evidence="8" id="KW-0539">Nucleus</keyword>
<dbReference type="FunFam" id="3.40.1170.10:FF:000002">
    <property type="entry name" value="DNA mismatch repair protein"/>
    <property type="match status" value="1"/>
</dbReference>
<sequence>MAVPSTPRNAKKTAPFKSSPQSSGKKNFKQASLLSFFSKNKPAASTPLKKPNRESLFVNDDDSTDMGSEFVTAMDDAGDNSATPKTETSVADKNNKERQDDYNVSQILDGDTDGEIRSSPVATELLGNTLDDVNNKESQPEIVADENVKRGNRGQVRYVESSDEEEDSSVTRTNKRRRKQLSSDDEEDEYVPPKEGHESDHDDAEHDTDASEAKNELADVKSDFSQGSADDDDDDDDILRLSSKKPRSIKSGGSVAPKAPSQSLVKPKISPRGSAMNQANKGKHSSFNKENEERYQWLVNERDAQGRAPGDPDYDPRSLYIPPSAWTKFTPFEKQYWEIKSKMWDCIVFFKKGKFFEMYEKDAMLGNHLFDLKIAGGGRANMQLAGIPEMSFDYWAMQFIQHGYKVAKVDQRESMLAKEMRDGNKGIVKRDLQSVLTSGTLTDAGMLQSDQATYCMAIREEPGDFYDVDNGVVNSSNNDNKIFGIAFIDTATGAIELLEIEDDAECTKLDTILSQVRPKEIIMEKNNLSNLAHKILKFNAQPQALYNYFKPIDEFYDSNKTFDELTSTENSYFSDMDHWPEVLTRFYEVGKKIGFSAFGGLLSYLKWLKLDKSLISMKNISEYNPIRSQTSLVLDGITLQNLEIFGNSFDNTDKGTLFKLLNRAITPMGKRMLKKWVIHPLLQKYEIEQRLDSVDLLLNNIDLRETLEDSLSVLPDLERLLARIHSGNLKIRDFNKVIEGYETIVALAEKMRKQEITGSLDSFIQHIPDKLGNTVSSWGNAFDRKRAIEDGVIVPKLGVEPDFDESLRNIESIEKELADHLRSYKKRFKTSNIQYKDSGKEIFTIEIPVTATKLIPSDWIQMGANKNTKRYYSPEVAKLARTMAEARESHKVLEESLKSRLYQKFDSSYQDIWMPTLNAVSQIDCILSMARTSESLGFPCCRPQFVDETDPTTGHKLNGFVNFKELRHPCFNLGTATVKDFIPNDVSLGRDSPQVGLLTGANAAGKSTVLRMTCIAVIMAQIGCYVPAASAILTPIDRIMTRLGANDNIMQGKSTFFVELSETKKILDTATNRSLLILDELGRGGSSSDGFAIAESVLHHVATHIQSLGFFATHYGGLSLGFKHHPKVMPLKMNILADENSREITFLYKLTEGQSEGSFGMHVASMCGISKDIVNRAQVAADNQEHTSLLAKERYKSMNGKEDNLIPLGLQSDFVRLAYGDGLTAGKKGCGEGVAFYDSRIKANVLKSIFSMIDGLE</sequence>
<evidence type="ECO:0000256" key="1">
    <source>
        <dbReference type="ARBA" id="ARBA00004123"/>
    </source>
</evidence>
<dbReference type="GO" id="GO:0032301">
    <property type="term" value="C:MutSalpha complex"/>
    <property type="evidence" value="ECO:0007669"/>
    <property type="project" value="TreeGrafter"/>
</dbReference>
<dbReference type="Gene3D" id="3.40.1170.10">
    <property type="entry name" value="DNA repair protein MutS, domain I"/>
    <property type="match status" value="1"/>
</dbReference>
<evidence type="ECO:0000259" key="12">
    <source>
        <dbReference type="PROSITE" id="PS00486"/>
    </source>
</evidence>
<evidence type="ECO:0000313" key="13">
    <source>
        <dbReference type="EMBL" id="SCV00412.1"/>
    </source>
</evidence>
<keyword evidence="6 9" id="KW-0238">DNA-binding</keyword>
<dbReference type="PANTHER" id="PTHR11361">
    <property type="entry name" value="DNA MISMATCH REPAIR PROTEIN MUTS FAMILY MEMBER"/>
    <property type="match status" value="1"/>
</dbReference>
<dbReference type="FunFam" id="1.10.1420.10:FF:000019">
    <property type="entry name" value="DNA mismatch repair protein"/>
    <property type="match status" value="1"/>
</dbReference>
<dbReference type="InterPro" id="IPR007695">
    <property type="entry name" value="DNA_mismatch_repair_MutS-lik_N"/>
</dbReference>
<evidence type="ECO:0000256" key="2">
    <source>
        <dbReference type="ARBA" id="ARBA00006271"/>
    </source>
</evidence>
<evidence type="ECO:0000313" key="14">
    <source>
        <dbReference type="Proteomes" id="UP000191144"/>
    </source>
</evidence>
<dbReference type="InterPro" id="IPR007860">
    <property type="entry name" value="DNA_mmatch_repair_MutS_con_dom"/>
</dbReference>
<feature type="region of interest" description="Disordered" evidence="11">
    <location>
        <begin position="39"/>
        <end position="290"/>
    </location>
</feature>
<name>A0A1G4K8M5_9SACH</name>
<dbReference type="InterPro" id="IPR036678">
    <property type="entry name" value="MutS_con_dom_sf"/>
</dbReference>
<dbReference type="GO" id="GO:0005524">
    <property type="term" value="F:ATP binding"/>
    <property type="evidence" value="ECO:0007669"/>
    <property type="project" value="UniProtKB-UniRule"/>
</dbReference>
<dbReference type="Gene3D" id="3.30.420.110">
    <property type="entry name" value="MutS, connector domain"/>
    <property type="match status" value="1"/>
</dbReference>
<dbReference type="PIRSF" id="PIRSF037677">
    <property type="entry name" value="DNA_mis_repair_Msh6"/>
    <property type="match status" value="1"/>
</dbReference>
<evidence type="ECO:0000256" key="3">
    <source>
        <dbReference type="ARBA" id="ARBA00022741"/>
    </source>
</evidence>
<dbReference type="GO" id="GO:0016887">
    <property type="term" value="F:ATP hydrolysis activity"/>
    <property type="evidence" value="ECO:0007669"/>
    <property type="project" value="UniProtKB-ARBA"/>
</dbReference>
<dbReference type="GO" id="GO:0140664">
    <property type="term" value="F:ATP-dependent DNA damage sensor activity"/>
    <property type="evidence" value="ECO:0007669"/>
    <property type="project" value="InterPro"/>
</dbReference>
<feature type="compositionally biased region" description="Basic and acidic residues" evidence="11">
    <location>
        <begin position="191"/>
        <end position="222"/>
    </location>
</feature>
<keyword evidence="14" id="KW-1185">Reference proteome</keyword>
<evidence type="ECO:0000256" key="10">
    <source>
        <dbReference type="RuleBase" id="RU003756"/>
    </source>
</evidence>
<evidence type="ECO:0000256" key="5">
    <source>
        <dbReference type="ARBA" id="ARBA00022840"/>
    </source>
</evidence>
<dbReference type="Pfam" id="PF05192">
    <property type="entry name" value="MutS_III"/>
    <property type="match status" value="1"/>
</dbReference>
<reference evidence="14" key="1">
    <citation type="submission" date="2016-03" db="EMBL/GenBank/DDBJ databases">
        <authorList>
            <person name="Devillers Hugo."/>
        </authorList>
    </citation>
    <scope>NUCLEOTIDE SEQUENCE [LARGE SCALE GENOMIC DNA]</scope>
</reference>
<dbReference type="GO" id="GO:0030983">
    <property type="term" value="F:mismatched DNA binding"/>
    <property type="evidence" value="ECO:0007669"/>
    <property type="project" value="UniProtKB-UniRule"/>
</dbReference>
<dbReference type="SUPFAM" id="SSF53150">
    <property type="entry name" value="DNA repair protein MutS, domain II"/>
    <property type="match status" value="1"/>
</dbReference>
<dbReference type="SUPFAM" id="SSF52540">
    <property type="entry name" value="P-loop containing nucleoside triphosphate hydrolases"/>
    <property type="match status" value="1"/>
</dbReference>
<dbReference type="OrthoDB" id="10252754at2759"/>
<dbReference type="AlphaFoldDB" id="A0A1G4K8M5"/>
<evidence type="ECO:0000256" key="9">
    <source>
        <dbReference type="PIRNR" id="PIRNR037677"/>
    </source>
</evidence>
<feature type="domain" description="DNA mismatch repair proteins mutS family" evidence="12">
    <location>
        <begin position="1074"/>
        <end position="1090"/>
    </location>
</feature>
<dbReference type="Pfam" id="PF01624">
    <property type="entry name" value="MutS_I"/>
    <property type="match status" value="1"/>
</dbReference>
<comment type="similarity">
    <text evidence="2 9 10">Belongs to the DNA mismatch repair MutS family.</text>
</comment>
<dbReference type="InterPro" id="IPR027417">
    <property type="entry name" value="P-loop_NTPase"/>
</dbReference>
<dbReference type="Proteomes" id="UP000191144">
    <property type="component" value="Chromosome G"/>
</dbReference>
<dbReference type="Gene3D" id="1.10.1420.10">
    <property type="match status" value="2"/>
</dbReference>
<dbReference type="EMBL" id="LT598484">
    <property type="protein sequence ID" value="SCV00412.1"/>
    <property type="molecule type" value="Genomic_DNA"/>
</dbReference>
<dbReference type="Gene3D" id="3.40.50.300">
    <property type="entry name" value="P-loop containing nucleotide triphosphate hydrolases"/>
    <property type="match status" value="1"/>
</dbReference>
<dbReference type="Pfam" id="PF05190">
    <property type="entry name" value="MutS_IV"/>
    <property type="match status" value="1"/>
</dbReference>
<dbReference type="SMART" id="SM00534">
    <property type="entry name" value="MUTSac"/>
    <property type="match status" value="1"/>
</dbReference>
<dbReference type="InterPro" id="IPR000432">
    <property type="entry name" value="DNA_mismatch_repair_MutS_C"/>
</dbReference>
<dbReference type="InterPro" id="IPR007861">
    <property type="entry name" value="DNA_mismatch_repair_MutS_clamp"/>
</dbReference>
<dbReference type="NCBIfam" id="NF003810">
    <property type="entry name" value="PRK05399.1"/>
    <property type="match status" value="1"/>
</dbReference>
<dbReference type="InterPro" id="IPR017261">
    <property type="entry name" value="DNA_mismatch_repair_MutS/MSH"/>
</dbReference>
<feature type="compositionally biased region" description="Polar residues" evidence="11">
    <location>
        <begin position="80"/>
        <end position="92"/>
    </location>
</feature>
<comment type="subcellular location">
    <subcellularLocation>
        <location evidence="1">Nucleus</location>
    </subcellularLocation>
</comment>
<keyword evidence="5 9" id="KW-0067">ATP-binding</keyword>
<organism evidence="13 14">
    <name type="scientific">Lachancea meyersii CBS 8951</name>
    <dbReference type="NCBI Taxonomy" id="1266667"/>
    <lineage>
        <taxon>Eukaryota</taxon>
        <taxon>Fungi</taxon>
        <taxon>Dikarya</taxon>
        <taxon>Ascomycota</taxon>
        <taxon>Saccharomycotina</taxon>
        <taxon>Saccharomycetes</taxon>
        <taxon>Saccharomycetales</taxon>
        <taxon>Saccharomycetaceae</taxon>
        <taxon>Lachancea</taxon>
    </lineage>
</organism>
<dbReference type="InterPro" id="IPR036187">
    <property type="entry name" value="DNA_mismatch_repair_MutS_sf"/>
</dbReference>
<protein>
    <recommendedName>
        <fullName evidence="9">DNA mismatch repair protein</fullName>
    </recommendedName>
</protein>
<dbReference type="InterPro" id="IPR045076">
    <property type="entry name" value="MutS"/>
</dbReference>
<feature type="compositionally biased region" description="Polar residues" evidence="11">
    <location>
        <begin position="16"/>
        <end position="27"/>
    </location>
</feature>
<keyword evidence="4 9" id="KW-0227">DNA damage</keyword>
<comment type="function">
    <text evidence="9 10">Component of the post-replicative DNA mismatch repair system (MMR).</text>
</comment>
<keyword evidence="7 9" id="KW-0234">DNA repair</keyword>
<dbReference type="FunFam" id="3.40.50.300:FF:000771">
    <property type="entry name" value="DNA mismatch repair protein"/>
    <property type="match status" value="1"/>
</dbReference>
<keyword evidence="3 9" id="KW-0547">Nucleotide-binding</keyword>
<dbReference type="InterPro" id="IPR007696">
    <property type="entry name" value="DNA_mismatch_repair_MutS_core"/>
</dbReference>
<accession>A0A1G4K8M5</accession>
<evidence type="ECO:0000256" key="11">
    <source>
        <dbReference type="SAM" id="MobiDB-lite"/>
    </source>
</evidence>
<dbReference type="SUPFAM" id="SSF55271">
    <property type="entry name" value="DNA repair protein MutS, domain I"/>
    <property type="match status" value="1"/>
</dbReference>
<dbReference type="InterPro" id="IPR016151">
    <property type="entry name" value="DNA_mismatch_repair_MutS_N"/>
</dbReference>
<evidence type="ECO:0000256" key="8">
    <source>
        <dbReference type="ARBA" id="ARBA00023242"/>
    </source>
</evidence>
<dbReference type="PANTHER" id="PTHR11361:SF148">
    <property type="entry name" value="DNA MISMATCH REPAIR PROTEIN MSH6"/>
    <property type="match status" value="1"/>
</dbReference>
<dbReference type="SMART" id="SM00533">
    <property type="entry name" value="MUTSd"/>
    <property type="match status" value="1"/>
</dbReference>
<evidence type="ECO:0000256" key="6">
    <source>
        <dbReference type="ARBA" id="ARBA00023125"/>
    </source>
</evidence>
<dbReference type="SUPFAM" id="SSF48334">
    <property type="entry name" value="DNA repair protein MutS, domain III"/>
    <property type="match status" value="1"/>
</dbReference>
<gene>
    <name evidence="13" type="ORF">LAME_0G09538G</name>
</gene>
<feature type="region of interest" description="Disordered" evidence="11">
    <location>
        <begin position="1"/>
        <end position="27"/>
    </location>
</feature>
<dbReference type="GO" id="GO:0006298">
    <property type="term" value="P:mismatch repair"/>
    <property type="evidence" value="ECO:0007669"/>
    <property type="project" value="InterPro"/>
</dbReference>
<dbReference type="PROSITE" id="PS00486">
    <property type="entry name" value="DNA_MISMATCH_REPAIR_2"/>
    <property type="match status" value="1"/>
</dbReference>
<evidence type="ECO:0000256" key="7">
    <source>
        <dbReference type="ARBA" id="ARBA00023204"/>
    </source>
</evidence>